<accession>A0A921S3Q7</accession>
<comment type="caution">
    <text evidence="6">The sequence shown here is derived from an EMBL/GenBank/DDBJ whole genome shotgun (WGS) entry which is preliminary data.</text>
</comment>
<dbReference type="SMART" id="SM00225">
    <property type="entry name" value="BTB"/>
    <property type="match status" value="1"/>
</dbReference>
<dbReference type="AlphaFoldDB" id="A0A921S3Q7"/>
<feature type="domain" description="MATH" evidence="5">
    <location>
        <begin position="35"/>
        <end position="135"/>
    </location>
</feature>
<evidence type="ECO:0000259" key="5">
    <source>
        <dbReference type="PROSITE" id="PS50144"/>
    </source>
</evidence>
<sequence>MATTLASNTGDGPAPSSASTAVTTRANHVLKIDGAGGHTWHINYRRRGSSDNSTDYISFYLVLEDVVDETVSAAQITFSLLDQDGKPVPYHTHTTKAFNFSPGSSSFGFDNFILRKDLEESKHLKDDCFAIGVHVIIIVTKQEASSSSSSVKLVPLPSDIHRHYGDLLSSKLGSDVKFIVGGETFAAHRLVLAARSPIFKIKLFRTSTCKDEGTTPDAITINDMDAQVFKAMLSFIYTDSWPEIDQENEAAIAQHLLVAAERYGLDRLKLMCEDRLCHGIIDMGSVTTNLVLAENHYCHSLKKACLELLGSSTALAEFMETDDFRYLTKSCPGILNDLICNVVARERERTKILLGNKGRQCDSIDIRLQPWKNSAAAQKDQVKIMLSNTSFYSGTSFV</sequence>
<dbReference type="Gene3D" id="3.30.710.10">
    <property type="entry name" value="Potassium Channel Kv1.1, Chain A"/>
    <property type="match status" value="1"/>
</dbReference>
<comment type="pathway">
    <text evidence="1">Protein modification; protein ubiquitination.</text>
</comment>
<protein>
    <recommendedName>
        <fullName evidence="8">BTB domain-containing protein</fullName>
    </recommendedName>
</protein>
<evidence type="ECO:0000256" key="3">
    <source>
        <dbReference type="SAM" id="MobiDB-lite"/>
    </source>
</evidence>
<organism evidence="6 7">
    <name type="scientific">Sorghum bicolor</name>
    <name type="common">Sorghum</name>
    <name type="synonym">Sorghum vulgare</name>
    <dbReference type="NCBI Taxonomy" id="4558"/>
    <lineage>
        <taxon>Eukaryota</taxon>
        <taxon>Viridiplantae</taxon>
        <taxon>Streptophyta</taxon>
        <taxon>Embryophyta</taxon>
        <taxon>Tracheophyta</taxon>
        <taxon>Spermatophyta</taxon>
        <taxon>Magnoliopsida</taxon>
        <taxon>Liliopsida</taxon>
        <taxon>Poales</taxon>
        <taxon>Poaceae</taxon>
        <taxon>PACMAD clade</taxon>
        <taxon>Panicoideae</taxon>
        <taxon>Andropogonodae</taxon>
        <taxon>Andropogoneae</taxon>
        <taxon>Sorghinae</taxon>
        <taxon>Sorghum</taxon>
    </lineage>
</organism>
<dbReference type="PANTHER" id="PTHR26379:SF244">
    <property type="entry name" value="OS10G0439333 PROTEIN"/>
    <property type="match status" value="1"/>
</dbReference>
<dbReference type="EMBL" id="CM027680">
    <property type="protein sequence ID" value="KAG0551543.1"/>
    <property type="molecule type" value="Genomic_DNA"/>
</dbReference>
<dbReference type="GO" id="GO:0016567">
    <property type="term" value="P:protein ubiquitination"/>
    <property type="evidence" value="ECO:0007669"/>
    <property type="project" value="InterPro"/>
</dbReference>
<dbReference type="CDD" id="cd00121">
    <property type="entry name" value="MATH"/>
    <property type="match status" value="1"/>
</dbReference>
<dbReference type="Proteomes" id="UP000807115">
    <property type="component" value="Chromosome 1"/>
</dbReference>
<dbReference type="Pfam" id="PF24570">
    <property type="entry name" value="BACK_BPM_SPOP"/>
    <property type="match status" value="1"/>
</dbReference>
<dbReference type="SUPFAM" id="SSF49599">
    <property type="entry name" value="TRAF domain-like"/>
    <property type="match status" value="1"/>
</dbReference>
<dbReference type="PROSITE" id="PS50097">
    <property type="entry name" value="BTB"/>
    <property type="match status" value="1"/>
</dbReference>
<reference evidence="6" key="2">
    <citation type="submission" date="2020-10" db="EMBL/GenBank/DDBJ databases">
        <authorList>
            <person name="Cooper E.A."/>
            <person name="Brenton Z.W."/>
            <person name="Flinn B.S."/>
            <person name="Jenkins J."/>
            <person name="Shu S."/>
            <person name="Flowers D."/>
            <person name="Luo F."/>
            <person name="Wang Y."/>
            <person name="Xia P."/>
            <person name="Barry K."/>
            <person name="Daum C."/>
            <person name="Lipzen A."/>
            <person name="Yoshinaga Y."/>
            <person name="Schmutz J."/>
            <person name="Saski C."/>
            <person name="Vermerris W."/>
            <person name="Kresovich S."/>
        </authorList>
    </citation>
    <scope>NUCLEOTIDE SEQUENCE</scope>
</reference>
<proteinExistence type="inferred from homology"/>
<evidence type="ECO:0000256" key="1">
    <source>
        <dbReference type="ARBA" id="ARBA00004906"/>
    </source>
</evidence>
<evidence type="ECO:0000256" key="2">
    <source>
        <dbReference type="ARBA" id="ARBA00010846"/>
    </source>
</evidence>
<dbReference type="InterPro" id="IPR011333">
    <property type="entry name" value="SKP1/BTB/POZ_sf"/>
</dbReference>
<dbReference type="Pfam" id="PF22486">
    <property type="entry name" value="MATH_2"/>
    <property type="match status" value="1"/>
</dbReference>
<dbReference type="InterPro" id="IPR008974">
    <property type="entry name" value="TRAF-like"/>
</dbReference>
<dbReference type="InterPro" id="IPR000210">
    <property type="entry name" value="BTB/POZ_dom"/>
</dbReference>
<dbReference type="OrthoDB" id="681301at2759"/>
<reference evidence="6" key="1">
    <citation type="journal article" date="2019" name="BMC Genomics">
        <title>A new reference genome for Sorghum bicolor reveals high levels of sequence similarity between sweet and grain genotypes: implications for the genetics of sugar metabolism.</title>
        <authorList>
            <person name="Cooper E.A."/>
            <person name="Brenton Z.W."/>
            <person name="Flinn B.S."/>
            <person name="Jenkins J."/>
            <person name="Shu S."/>
            <person name="Flowers D."/>
            <person name="Luo F."/>
            <person name="Wang Y."/>
            <person name="Xia P."/>
            <person name="Barry K."/>
            <person name="Daum C."/>
            <person name="Lipzen A."/>
            <person name="Yoshinaga Y."/>
            <person name="Schmutz J."/>
            <person name="Saski C."/>
            <person name="Vermerris W."/>
            <person name="Kresovich S."/>
        </authorList>
    </citation>
    <scope>NUCLEOTIDE SEQUENCE</scope>
</reference>
<dbReference type="Gene3D" id="2.60.210.10">
    <property type="entry name" value="Apoptosis, Tumor Necrosis Factor Receptor Associated Protein 2, Chain A"/>
    <property type="match status" value="1"/>
</dbReference>
<name>A0A921S3Q7_SORBI</name>
<evidence type="ECO:0000313" key="7">
    <source>
        <dbReference type="Proteomes" id="UP000807115"/>
    </source>
</evidence>
<dbReference type="InterPro" id="IPR045005">
    <property type="entry name" value="BPM1-6"/>
</dbReference>
<dbReference type="InterPro" id="IPR056423">
    <property type="entry name" value="BACK_BPM_SPOP"/>
</dbReference>
<feature type="region of interest" description="Disordered" evidence="3">
    <location>
        <begin position="1"/>
        <end position="22"/>
    </location>
</feature>
<evidence type="ECO:0000313" key="6">
    <source>
        <dbReference type="EMBL" id="KAG0551543.1"/>
    </source>
</evidence>
<gene>
    <name evidence="6" type="ORF">BDA96_01G433100</name>
</gene>
<dbReference type="InterPro" id="IPR002083">
    <property type="entry name" value="MATH/TRAF_dom"/>
</dbReference>
<dbReference type="Gene3D" id="1.25.40.420">
    <property type="match status" value="1"/>
</dbReference>
<comment type="similarity">
    <text evidence="2">Belongs to the Tdpoz family.</text>
</comment>
<dbReference type="SUPFAM" id="SSF54695">
    <property type="entry name" value="POZ domain"/>
    <property type="match status" value="1"/>
</dbReference>
<evidence type="ECO:0000259" key="4">
    <source>
        <dbReference type="PROSITE" id="PS50097"/>
    </source>
</evidence>
<dbReference type="PANTHER" id="PTHR26379">
    <property type="entry name" value="BTB/POZ AND MATH DOMAIN-CONTAINING PROTEIN 1"/>
    <property type="match status" value="1"/>
</dbReference>
<dbReference type="Pfam" id="PF00651">
    <property type="entry name" value="BTB"/>
    <property type="match status" value="1"/>
</dbReference>
<dbReference type="PROSITE" id="PS50144">
    <property type="entry name" value="MATH"/>
    <property type="match status" value="1"/>
</dbReference>
<evidence type="ECO:0008006" key="8">
    <source>
        <dbReference type="Google" id="ProtNLM"/>
    </source>
</evidence>
<feature type="domain" description="BTB" evidence="4">
    <location>
        <begin position="174"/>
        <end position="239"/>
    </location>
</feature>
<dbReference type="KEGG" id="sbi:8081432"/>